<accession>A0A0M3UKC3</accession>
<protein>
    <submittedName>
        <fullName evidence="2">Uncharacterized protein</fullName>
    </submittedName>
</protein>
<dbReference type="KEGG" id="vg:26639379"/>
<organism evidence="2 3">
    <name type="scientific">Streptomyces phage SF3</name>
    <dbReference type="NCBI Taxonomy" id="1690818"/>
    <lineage>
        <taxon>Viruses</taxon>
        <taxon>Duplodnaviria</taxon>
        <taxon>Heunggongvirae</taxon>
        <taxon>Uroviricota</taxon>
        <taxon>Caudoviricetes</taxon>
        <taxon>Siftrevirus</taxon>
        <taxon>Siftrevirus SF3</taxon>
    </lineage>
</organism>
<dbReference type="GeneID" id="26639379"/>
<keyword evidence="3" id="KW-1185">Reference proteome</keyword>
<evidence type="ECO:0000313" key="3">
    <source>
        <dbReference type="Proteomes" id="UP000202764"/>
    </source>
</evidence>
<sequence>MDADQPADRGLMLRHTPGAT</sequence>
<proteinExistence type="predicted"/>
<dbReference type="Proteomes" id="UP000202764">
    <property type="component" value="Segment"/>
</dbReference>
<dbReference type="RefSeq" id="YP_009213161.1">
    <property type="nucleotide sequence ID" value="NC_028952.1"/>
</dbReference>
<evidence type="ECO:0000256" key="1">
    <source>
        <dbReference type="SAM" id="MobiDB-lite"/>
    </source>
</evidence>
<gene>
    <name evidence="2" type="ORF">SF3_340</name>
</gene>
<evidence type="ECO:0000313" key="2">
    <source>
        <dbReference type="EMBL" id="ALF00165.1"/>
    </source>
</evidence>
<name>A0A0M3UKC3_9CAUD</name>
<dbReference type="EMBL" id="KT221034">
    <property type="protein sequence ID" value="ALF00165.1"/>
    <property type="molecule type" value="Genomic_DNA"/>
</dbReference>
<reference evidence="2 3" key="1">
    <citation type="submission" date="2015-06" db="EMBL/GenBank/DDBJ databases">
        <title>Complete genomic sequence analysis of two virulent actinophages of Streptomyces flavovirens.</title>
        <authorList>
            <person name="Sharaf A."/>
            <person name="Marie E."/>
            <person name="ElBaz R."/>
            <person name="Elmaghraby I."/>
            <person name="Mercati F."/>
        </authorList>
    </citation>
    <scope>NUCLEOTIDE SEQUENCE [LARGE SCALE GENOMIC DNA]</scope>
</reference>
<feature type="region of interest" description="Disordered" evidence="1">
    <location>
        <begin position="1"/>
        <end position="20"/>
    </location>
</feature>